<evidence type="ECO:0000313" key="8">
    <source>
        <dbReference type="EMBL" id="ESS69809.1"/>
    </source>
</evidence>
<dbReference type="CDD" id="cd00143">
    <property type="entry name" value="PP2Cc"/>
    <property type="match status" value="1"/>
</dbReference>
<dbReference type="GO" id="GO:0004674">
    <property type="term" value="F:protein serine/threonine kinase activity"/>
    <property type="evidence" value="ECO:0007669"/>
    <property type="project" value="UniProtKB-EC"/>
</dbReference>
<accession>V5BPQ5</accession>
<keyword evidence="2" id="KW-0547">Nucleotide-binding</keyword>
<dbReference type="STRING" id="1116472.MGMO_128c00050"/>
<feature type="transmembrane region" description="Helical" evidence="5">
    <location>
        <begin position="573"/>
        <end position="593"/>
    </location>
</feature>
<evidence type="ECO:0000256" key="3">
    <source>
        <dbReference type="ARBA" id="ARBA00022777"/>
    </source>
</evidence>
<dbReference type="InterPro" id="IPR000719">
    <property type="entry name" value="Prot_kinase_dom"/>
</dbReference>
<dbReference type="Gene3D" id="3.60.40.10">
    <property type="entry name" value="PPM-type phosphatase domain"/>
    <property type="match status" value="1"/>
</dbReference>
<dbReference type="SMART" id="SM00332">
    <property type="entry name" value="PP2Cc"/>
    <property type="match status" value="1"/>
</dbReference>
<gene>
    <name evidence="8" type="primary">prkC</name>
    <name evidence="8" type="ORF">MGMO_128c00050</name>
</gene>
<feature type="domain" description="PPM-type phosphatase" evidence="7">
    <location>
        <begin position="27"/>
        <end position="254"/>
    </location>
</feature>
<dbReference type="SUPFAM" id="SSF81606">
    <property type="entry name" value="PP2C-like"/>
    <property type="match status" value="1"/>
</dbReference>
<dbReference type="EC" id="2.7.11.1" evidence="8"/>
<dbReference type="eggNOG" id="COG0631">
    <property type="taxonomic scope" value="Bacteria"/>
</dbReference>
<feature type="domain" description="Protein kinase" evidence="6">
    <location>
        <begin position="287"/>
        <end position="572"/>
    </location>
</feature>
<keyword evidence="5" id="KW-1133">Transmembrane helix</keyword>
<sequence>MLRTPTQCHNWALTDSELTMTASLKVSLGFATDPGIKPDNEDFVGAIIPDEPQLTHKGVVAAIADGMSGSDAGKLASQACIASFLNDYFSTPDSWSVKQAGQKVLSATNSWLYSQGQVRYQSDKGMVSTLSIIVLKSTTAHLFHIGDSRIYRLRKGNLEQLTRDHRIWISQDTNYLSRAMGIEPRLEVDYKALPLEKGDLLLMSTDGIHDFIDDKTLKKLLAENTDLTLLAKKILQQAKDNNSDDNLTCQLVRVDGLPDAKEDEILRRHANLPFPPPLQPGAILDGYRIEAELHASKRTQIYRALDTQTHTQVILKTPSILYDDDALFIEHFLHEEWAGKRIDHDNVVKVHSADRTKSCVYYVTEYLEGETLRAWMTANPKADIITVQKIVEQIAKGLRAFHRKEMLHQDLKPENIMFDKNGIVKIIDFGSVKIAGIAEIAPLELEDEDNILGTLNYSAPEYHLGQRGSVKSDLYSLAVITYEMLNGALPFGQDMPEKPSRGYLASLRYVPSFHHNPMVPTWIDGALKKATAIAPHARYEELSEFLYDLNTPNPSFMRTEDNIPLLQRNPLRFWQGLSAILVLINIILLYLLALSR</sequence>
<dbReference type="Pfam" id="PF00069">
    <property type="entry name" value="Pkinase"/>
    <property type="match status" value="1"/>
</dbReference>
<dbReference type="AlphaFoldDB" id="V5BPQ5"/>
<keyword evidence="4" id="KW-0067">ATP-binding</keyword>
<dbReference type="Pfam" id="PF13672">
    <property type="entry name" value="PP2C_2"/>
    <property type="match status" value="1"/>
</dbReference>
<dbReference type="PATRIC" id="fig|1116472.3.peg.3331"/>
<dbReference type="PANTHER" id="PTHR43289">
    <property type="entry name" value="MITOGEN-ACTIVATED PROTEIN KINASE KINASE KINASE 20-RELATED"/>
    <property type="match status" value="1"/>
</dbReference>
<keyword evidence="9" id="KW-1185">Reference proteome</keyword>
<evidence type="ECO:0000259" key="6">
    <source>
        <dbReference type="PROSITE" id="PS50011"/>
    </source>
</evidence>
<dbReference type="SUPFAM" id="SSF56112">
    <property type="entry name" value="Protein kinase-like (PK-like)"/>
    <property type="match status" value="1"/>
</dbReference>
<dbReference type="Proteomes" id="UP000017842">
    <property type="component" value="Unassembled WGS sequence"/>
</dbReference>
<dbReference type="SMART" id="SM00331">
    <property type="entry name" value="PP2C_SIG"/>
    <property type="match status" value="1"/>
</dbReference>
<comment type="caution">
    <text evidence="8">The sequence shown here is derived from an EMBL/GenBank/DDBJ whole genome shotgun (WGS) entry which is preliminary data.</text>
</comment>
<dbReference type="eggNOG" id="COG0515">
    <property type="taxonomic scope" value="Bacteria"/>
</dbReference>
<name>V5BPQ5_9GAMM</name>
<dbReference type="InterPro" id="IPR008271">
    <property type="entry name" value="Ser/Thr_kinase_AS"/>
</dbReference>
<evidence type="ECO:0000259" key="7">
    <source>
        <dbReference type="PROSITE" id="PS51746"/>
    </source>
</evidence>
<keyword evidence="3 8" id="KW-0418">Kinase</keyword>
<protein>
    <submittedName>
        <fullName evidence="8">Serine/threonine-protein kinase PrkC</fullName>
        <ecNumber evidence="8">2.7.11.1</ecNumber>
    </submittedName>
</protein>
<dbReference type="InterPro" id="IPR011009">
    <property type="entry name" value="Kinase-like_dom_sf"/>
</dbReference>
<dbReference type="PROSITE" id="PS00108">
    <property type="entry name" value="PROTEIN_KINASE_ST"/>
    <property type="match status" value="1"/>
</dbReference>
<dbReference type="GO" id="GO:0005524">
    <property type="term" value="F:ATP binding"/>
    <property type="evidence" value="ECO:0007669"/>
    <property type="project" value="UniProtKB-KW"/>
</dbReference>
<evidence type="ECO:0000256" key="4">
    <source>
        <dbReference type="ARBA" id="ARBA00022840"/>
    </source>
</evidence>
<proteinExistence type="predicted"/>
<dbReference type="Gene3D" id="1.10.510.10">
    <property type="entry name" value="Transferase(Phosphotransferase) domain 1"/>
    <property type="match status" value="1"/>
</dbReference>
<dbReference type="InterPro" id="IPR036457">
    <property type="entry name" value="PPM-type-like_dom_sf"/>
</dbReference>
<evidence type="ECO:0000256" key="5">
    <source>
        <dbReference type="SAM" id="Phobius"/>
    </source>
</evidence>
<keyword evidence="5" id="KW-0812">Transmembrane</keyword>
<dbReference type="PROSITE" id="PS50011">
    <property type="entry name" value="PROTEIN_KINASE_DOM"/>
    <property type="match status" value="1"/>
</dbReference>
<dbReference type="SMART" id="SM00220">
    <property type="entry name" value="S_TKc"/>
    <property type="match status" value="1"/>
</dbReference>
<dbReference type="PROSITE" id="PS51746">
    <property type="entry name" value="PPM_2"/>
    <property type="match status" value="1"/>
</dbReference>
<keyword evidence="1 8" id="KW-0808">Transferase</keyword>
<dbReference type="Gene3D" id="3.30.200.20">
    <property type="entry name" value="Phosphorylase Kinase, domain 1"/>
    <property type="match status" value="1"/>
</dbReference>
<dbReference type="PANTHER" id="PTHR43289:SF6">
    <property type="entry name" value="SERINE_THREONINE-PROTEIN KINASE NEKL-3"/>
    <property type="match status" value="1"/>
</dbReference>
<dbReference type="CDD" id="cd14014">
    <property type="entry name" value="STKc_PknB_like"/>
    <property type="match status" value="1"/>
</dbReference>
<dbReference type="EMBL" id="AYLO01000119">
    <property type="protein sequence ID" value="ESS69809.1"/>
    <property type="molecule type" value="Genomic_DNA"/>
</dbReference>
<organism evidence="8 9">
    <name type="scientific">Methyloglobulus morosus KoM1</name>
    <dbReference type="NCBI Taxonomy" id="1116472"/>
    <lineage>
        <taxon>Bacteria</taxon>
        <taxon>Pseudomonadati</taxon>
        <taxon>Pseudomonadota</taxon>
        <taxon>Gammaproteobacteria</taxon>
        <taxon>Methylococcales</taxon>
        <taxon>Methylococcaceae</taxon>
        <taxon>Methyloglobulus</taxon>
    </lineage>
</organism>
<evidence type="ECO:0000256" key="2">
    <source>
        <dbReference type="ARBA" id="ARBA00022741"/>
    </source>
</evidence>
<keyword evidence="5" id="KW-0472">Membrane</keyword>
<evidence type="ECO:0000313" key="9">
    <source>
        <dbReference type="Proteomes" id="UP000017842"/>
    </source>
</evidence>
<reference evidence="8 9" key="1">
    <citation type="journal article" date="2013" name="Genome Announc.">
        <title>Draft Genome Sequence of the Methanotrophic Gammaproteobacterium Methyloglobulus morosus DSM 22980 Strain KoM1.</title>
        <authorList>
            <person name="Poehlein A."/>
            <person name="Deutzmann J.S."/>
            <person name="Daniel R."/>
            <person name="Simeonova D.D."/>
        </authorList>
    </citation>
    <scope>NUCLEOTIDE SEQUENCE [LARGE SCALE GENOMIC DNA]</scope>
    <source>
        <strain evidence="8 9">KoM1</strain>
    </source>
</reference>
<dbReference type="InterPro" id="IPR001932">
    <property type="entry name" value="PPM-type_phosphatase-like_dom"/>
</dbReference>
<evidence type="ECO:0000256" key="1">
    <source>
        <dbReference type="ARBA" id="ARBA00022679"/>
    </source>
</evidence>